<evidence type="ECO:0000259" key="8">
    <source>
        <dbReference type="Pfam" id="PF04773"/>
    </source>
</evidence>
<sequence length="352" mass="37827">MKNASHSASHFGLSSRRRNGFTLLQLLIVVGLLALLSAILIGQFGRGRASVRRVECDVHLKEISLAMETFRQETGHMPASLMELKDKGYVSLDTLRCPADPDLSAHSNDATYSSYSNYYVIREPQDSNNLPVAVCPFHEKEGAHGAQAFKGGYSKQFATRPASLASGFSSSVVITRPGDGVLKPSPSQRFELRGGDHIQANGGTATIQFTDGSTASLESGADLTVMQSYVNQQRGGALYTLVRQVAGKINYYVEPGNNFDVATPTATAGALGTKFTIEMKPSANVAATQLDTVLTVQLHAVALSTLDRTIEVSDTDQTPVAAHDPANKNKPRKPRKDEKTDDKEEKSGKGGK</sequence>
<dbReference type="Pfam" id="PF04773">
    <property type="entry name" value="FecR"/>
    <property type="match status" value="1"/>
</dbReference>
<evidence type="ECO:0000313" key="10">
    <source>
        <dbReference type="Proteomes" id="UP000237684"/>
    </source>
</evidence>
<dbReference type="EMBL" id="NIGF01000012">
    <property type="protein sequence ID" value="PQV63428.1"/>
    <property type="molecule type" value="Genomic_DNA"/>
</dbReference>
<dbReference type="PANTHER" id="PTHR30093:SF44">
    <property type="entry name" value="TYPE II SECRETION SYSTEM CORE PROTEIN G"/>
    <property type="match status" value="1"/>
</dbReference>
<accession>A0A2S8SRM3</accession>
<dbReference type="Gene3D" id="2.60.120.1440">
    <property type="match status" value="1"/>
</dbReference>
<feature type="compositionally biased region" description="Basic and acidic residues" evidence="6">
    <location>
        <begin position="335"/>
        <end position="352"/>
    </location>
</feature>
<gene>
    <name evidence="9" type="ORF">B1R32_11283</name>
</gene>
<evidence type="ECO:0000256" key="1">
    <source>
        <dbReference type="ARBA" id="ARBA00004167"/>
    </source>
</evidence>
<feature type="transmembrane region" description="Helical" evidence="7">
    <location>
        <begin position="21"/>
        <end position="44"/>
    </location>
</feature>
<feature type="domain" description="FecR protein" evidence="8">
    <location>
        <begin position="201"/>
        <end position="280"/>
    </location>
</feature>
<dbReference type="SUPFAM" id="SSF54523">
    <property type="entry name" value="Pili subunits"/>
    <property type="match status" value="1"/>
</dbReference>
<proteinExistence type="predicted"/>
<dbReference type="AlphaFoldDB" id="A0A2S8SRM3"/>
<keyword evidence="5 7" id="KW-0472">Membrane</keyword>
<keyword evidence="10" id="KW-1185">Reference proteome</keyword>
<dbReference type="InParanoid" id="A0A2S8SRM3"/>
<dbReference type="GO" id="GO:0016020">
    <property type="term" value="C:membrane"/>
    <property type="evidence" value="ECO:0007669"/>
    <property type="project" value="UniProtKB-SubCell"/>
</dbReference>
<dbReference type="Proteomes" id="UP000237684">
    <property type="component" value="Unassembled WGS sequence"/>
</dbReference>
<dbReference type="PANTHER" id="PTHR30093">
    <property type="entry name" value="GENERAL SECRETION PATHWAY PROTEIN G"/>
    <property type="match status" value="1"/>
</dbReference>
<dbReference type="InterPro" id="IPR006860">
    <property type="entry name" value="FecR"/>
</dbReference>
<evidence type="ECO:0000256" key="7">
    <source>
        <dbReference type="SAM" id="Phobius"/>
    </source>
</evidence>
<evidence type="ECO:0000256" key="5">
    <source>
        <dbReference type="ARBA" id="ARBA00023136"/>
    </source>
</evidence>
<evidence type="ECO:0000256" key="4">
    <source>
        <dbReference type="ARBA" id="ARBA00022989"/>
    </source>
</evidence>
<feature type="region of interest" description="Disordered" evidence="6">
    <location>
        <begin position="314"/>
        <end position="352"/>
    </location>
</feature>
<organism evidence="9 10">
    <name type="scientific">Abditibacterium utsteinense</name>
    <dbReference type="NCBI Taxonomy" id="1960156"/>
    <lineage>
        <taxon>Bacteria</taxon>
        <taxon>Pseudomonadati</taxon>
        <taxon>Abditibacteriota</taxon>
        <taxon>Abditibacteriia</taxon>
        <taxon>Abditibacteriales</taxon>
        <taxon>Abditibacteriaceae</taxon>
        <taxon>Abditibacterium</taxon>
    </lineage>
</organism>
<name>A0A2S8SRM3_9BACT</name>
<evidence type="ECO:0000256" key="2">
    <source>
        <dbReference type="ARBA" id="ARBA00022481"/>
    </source>
</evidence>
<comment type="caution">
    <text evidence="9">The sequence shown here is derived from an EMBL/GenBank/DDBJ whole genome shotgun (WGS) entry which is preliminary data.</text>
</comment>
<dbReference type="InterPro" id="IPR045584">
    <property type="entry name" value="Pilin-like"/>
</dbReference>
<evidence type="ECO:0000256" key="3">
    <source>
        <dbReference type="ARBA" id="ARBA00022692"/>
    </source>
</evidence>
<dbReference type="Gene3D" id="3.30.700.10">
    <property type="entry name" value="Glycoprotein, Type 4 Pilin"/>
    <property type="match status" value="1"/>
</dbReference>
<reference evidence="9 10" key="1">
    <citation type="journal article" date="2018" name="Syst. Appl. Microbiol.">
        <title>Abditibacterium utsteinense sp. nov., the first cultivated member of candidate phylum FBP, isolated from ice-free Antarctic soil samples.</title>
        <authorList>
            <person name="Tahon G."/>
            <person name="Tytgat B."/>
            <person name="Lebbe L."/>
            <person name="Carlier A."/>
            <person name="Willems A."/>
        </authorList>
    </citation>
    <scope>NUCLEOTIDE SEQUENCE [LARGE SCALE GENOMIC DNA]</scope>
    <source>
        <strain evidence="9 10">LMG 29911</strain>
    </source>
</reference>
<evidence type="ECO:0000256" key="6">
    <source>
        <dbReference type="SAM" id="MobiDB-lite"/>
    </source>
</evidence>
<keyword evidence="2" id="KW-0488">Methylation</keyword>
<comment type="subcellular location">
    <subcellularLocation>
        <location evidence="1">Membrane</location>
        <topology evidence="1">Single-pass membrane protein</topology>
    </subcellularLocation>
</comment>
<keyword evidence="4 7" id="KW-1133">Transmembrane helix</keyword>
<keyword evidence="3 7" id="KW-0812">Transmembrane</keyword>
<protein>
    <submittedName>
        <fullName evidence="9">FecR family protein</fullName>
    </submittedName>
</protein>
<evidence type="ECO:0000313" key="9">
    <source>
        <dbReference type="EMBL" id="PQV63428.1"/>
    </source>
</evidence>
<dbReference type="RefSeq" id="WP_106380506.1">
    <property type="nucleotide sequence ID" value="NZ_NIGF01000012.1"/>
</dbReference>